<comment type="caution">
    <text evidence="2">The sequence shown here is derived from an EMBL/GenBank/DDBJ whole genome shotgun (WGS) entry which is preliminary data.</text>
</comment>
<keyword evidence="1" id="KW-0227">DNA damage</keyword>
<dbReference type="SUPFAM" id="SSF56672">
    <property type="entry name" value="DNA/RNA polymerases"/>
    <property type="match status" value="1"/>
</dbReference>
<keyword evidence="3" id="KW-1185">Reference proteome</keyword>
<evidence type="ECO:0000256" key="1">
    <source>
        <dbReference type="ARBA" id="ARBA00022763"/>
    </source>
</evidence>
<dbReference type="AlphaFoldDB" id="A0A317RH42"/>
<reference evidence="2 3" key="1">
    <citation type="submission" date="2018-05" db="EMBL/GenBank/DDBJ databases">
        <title>Genomic Encyclopedia of Type Strains, Phase IV (KMG-IV): sequencing the most valuable type-strain genomes for metagenomic binning, comparative biology and taxonomic classification.</title>
        <authorList>
            <person name="Goeker M."/>
        </authorList>
    </citation>
    <scope>NUCLEOTIDE SEQUENCE [LARGE SCALE GENOMIC DNA]</scope>
    <source>
        <strain evidence="2 3">DSM 26006</strain>
    </source>
</reference>
<dbReference type="InterPro" id="IPR043502">
    <property type="entry name" value="DNA/RNA_pol_sf"/>
</dbReference>
<protein>
    <submittedName>
        <fullName evidence="2">Protein ImuB</fullName>
    </submittedName>
</protein>
<evidence type="ECO:0000313" key="3">
    <source>
        <dbReference type="Proteomes" id="UP000246483"/>
    </source>
</evidence>
<accession>A0A317RH42</accession>
<dbReference type="Proteomes" id="UP000246483">
    <property type="component" value="Unassembled WGS sequence"/>
</dbReference>
<dbReference type="PANTHER" id="PTHR35369">
    <property type="entry name" value="BLR3025 PROTEIN-RELATED"/>
    <property type="match status" value="1"/>
</dbReference>
<proteinExistence type="predicted"/>
<evidence type="ECO:0000313" key="2">
    <source>
        <dbReference type="EMBL" id="PWW49097.1"/>
    </source>
</evidence>
<dbReference type="RefSeq" id="WP_019373059.1">
    <property type="nucleotide sequence ID" value="NZ_ALEE01000164.1"/>
</dbReference>
<dbReference type="GO" id="GO:0006281">
    <property type="term" value="P:DNA repair"/>
    <property type="evidence" value="ECO:0007669"/>
    <property type="project" value="TreeGrafter"/>
</dbReference>
<sequence length="447" mass="49433">MRWLAWLPPAEACLPGAGAAATLPEERAWWALRFTPRVALLEEAVLLEVSQVERLWGGWPGLWAQLQAGAPMGAQGGAGLWAQGATAQQALALLRVRRSGHRLPDRLPHGLPVEALTALQPHAAALAALGCRTWGQVRALPRAGLARRFGAGTLAALDRAWGEGTQSWRWLQLPERFERELELASLAESSGGLLQAGQQLLCVLREWLRARQRGALELELSWHHCLRRLEGRPLPAWQSLVLRTAEPAQEVEHLGRLLAERLARQRLEAPVDRVALRSLQTVPLQPAHPSLLARGGVPDPGAGQEAESWQQLLERLGARLGPERLRRPCLEADHRPECMQRWLPALQPAPRPAAPTAGASALWPTWLLRPPRELSLRGDRPCLDGERLRLLAGPQRVEAGWWAGPQQDGGGELAQRDYFVAHGERAGWLWVFRDRPTGAWFLQGVYA</sequence>
<name>A0A317RH42_9BURK</name>
<organism evidence="2 3">
    <name type="scientific">Melaminivora alkalimesophila</name>
    <dbReference type="NCBI Taxonomy" id="1165852"/>
    <lineage>
        <taxon>Bacteria</taxon>
        <taxon>Pseudomonadati</taxon>
        <taxon>Pseudomonadota</taxon>
        <taxon>Betaproteobacteria</taxon>
        <taxon>Burkholderiales</taxon>
        <taxon>Comamonadaceae</taxon>
        <taxon>Melaminivora</taxon>
    </lineage>
</organism>
<gene>
    <name evidence="2" type="ORF">DFR36_101621</name>
</gene>
<dbReference type="PANTHER" id="PTHR35369:SF2">
    <property type="entry name" value="BLR3025 PROTEIN"/>
    <property type="match status" value="1"/>
</dbReference>
<dbReference type="InterPro" id="IPR050356">
    <property type="entry name" value="SulA_CellDiv_inhibitor"/>
</dbReference>
<dbReference type="EMBL" id="QGUB01000001">
    <property type="protein sequence ID" value="PWW49097.1"/>
    <property type="molecule type" value="Genomic_DNA"/>
</dbReference>
<dbReference type="OrthoDB" id="625722at2"/>